<dbReference type="Proteomes" id="UP001302978">
    <property type="component" value="Chromosome"/>
</dbReference>
<keyword evidence="1" id="KW-1133">Transmembrane helix</keyword>
<dbReference type="AlphaFoldDB" id="A0AA96V1H6"/>
<evidence type="ECO:0000313" key="2">
    <source>
        <dbReference type="EMBL" id="WNY23298.1"/>
    </source>
</evidence>
<organism evidence="2 3">
    <name type="scientific">Methanimicrococcus hongohii</name>
    <dbReference type="NCBI Taxonomy" id="3028295"/>
    <lineage>
        <taxon>Archaea</taxon>
        <taxon>Methanobacteriati</taxon>
        <taxon>Methanobacteriota</taxon>
        <taxon>Stenosarchaea group</taxon>
        <taxon>Methanomicrobia</taxon>
        <taxon>Methanosarcinales</taxon>
        <taxon>Methanosarcinaceae</taxon>
        <taxon>Methanimicrococcus</taxon>
    </lineage>
</organism>
<dbReference type="EMBL" id="CP131059">
    <property type="protein sequence ID" value="WNY23298.1"/>
    <property type="molecule type" value="Genomic_DNA"/>
</dbReference>
<feature type="transmembrane region" description="Helical" evidence="1">
    <location>
        <begin position="87"/>
        <end position="105"/>
    </location>
</feature>
<protein>
    <submittedName>
        <fullName evidence="2">Uncharacterized protein</fullName>
    </submittedName>
</protein>
<keyword evidence="3" id="KW-1185">Reference proteome</keyword>
<keyword evidence="1" id="KW-0812">Transmembrane</keyword>
<feature type="transmembrane region" description="Helical" evidence="1">
    <location>
        <begin position="33"/>
        <end position="66"/>
    </location>
</feature>
<keyword evidence="1" id="KW-0472">Membrane</keyword>
<gene>
    <name evidence="2" type="ORF">MmiHf6_06030</name>
</gene>
<evidence type="ECO:0000256" key="1">
    <source>
        <dbReference type="SAM" id="Phobius"/>
    </source>
</evidence>
<sequence length="131" mass="15049">MKIKNIFLLPLPVYLLLPLPVCSLLPLPVCLLLLLPVCLLLLLPVCLLLLLPVFLLLLLSICFLPSPMFTFTRIARRARTAQFFKSFSILLPSFLFKFSICPFFSELNCLRIVFNNWAIIYQAYCTLLALR</sequence>
<reference evidence="2 3" key="1">
    <citation type="submission" date="2023-07" db="EMBL/GenBank/DDBJ databases">
        <title>Closed genoem sequence of Methanomicrococcus sp. Hf6.</title>
        <authorList>
            <person name="Poehlein A."/>
            <person name="Protasov E."/>
            <person name="Platt K."/>
            <person name="Reeh H."/>
            <person name="Daniel R."/>
            <person name="Brune A."/>
        </authorList>
    </citation>
    <scope>NUCLEOTIDE SEQUENCE [LARGE SCALE GENOMIC DNA]</scope>
    <source>
        <strain evidence="2 3">Hf6</strain>
    </source>
</reference>
<dbReference type="KEGG" id="mehf:MmiHf6_06030"/>
<name>A0AA96V1H6_9EURY</name>
<accession>A0AA96V1H6</accession>
<proteinExistence type="predicted"/>
<evidence type="ECO:0000313" key="3">
    <source>
        <dbReference type="Proteomes" id="UP001302978"/>
    </source>
</evidence>